<reference evidence="1" key="2">
    <citation type="journal article" date="2015" name="Data Brief">
        <title>Shoot transcriptome of the giant reed, Arundo donax.</title>
        <authorList>
            <person name="Barrero R.A."/>
            <person name="Guerrero F.D."/>
            <person name="Moolhuijzen P."/>
            <person name="Goolsby J.A."/>
            <person name="Tidwell J."/>
            <person name="Bellgard S.E."/>
            <person name="Bellgard M.I."/>
        </authorList>
    </citation>
    <scope>NUCLEOTIDE SEQUENCE</scope>
    <source>
        <tissue evidence="1">Shoot tissue taken approximately 20 cm above the soil surface</tissue>
    </source>
</reference>
<evidence type="ECO:0000313" key="1">
    <source>
        <dbReference type="EMBL" id="JAE38629.1"/>
    </source>
</evidence>
<proteinExistence type="predicted"/>
<sequence>MYWLSTRWISLVYLQLETDYSLTNLSSNMNC</sequence>
<dbReference type="EMBL" id="GBRH01159267">
    <property type="protein sequence ID" value="JAE38629.1"/>
    <property type="molecule type" value="Transcribed_RNA"/>
</dbReference>
<dbReference type="AlphaFoldDB" id="A0A0A9HS59"/>
<protein>
    <submittedName>
        <fullName evidence="1">Uncharacterized protein</fullName>
    </submittedName>
</protein>
<accession>A0A0A9HS59</accession>
<reference evidence="1" key="1">
    <citation type="submission" date="2014-09" db="EMBL/GenBank/DDBJ databases">
        <authorList>
            <person name="Magalhaes I.L.F."/>
            <person name="Oliveira U."/>
            <person name="Santos F.R."/>
            <person name="Vidigal T.H.D.A."/>
            <person name="Brescovit A.D."/>
            <person name="Santos A.J."/>
        </authorList>
    </citation>
    <scope>NUCLEOTIDE SEQUENCE</scope>
    <source>
        <tissue evidence="1">Shoot tissue taken approximately 20 cm above the soil surface</tissue>
    </source>
</reference>
<name>A0A0A9HS59_ARUDO</name>
<organism evidence="1">
    <name type="scientific">Arundo donax</name>
    <name type="common">Giant reed</name>
    <name type="synonym">Donax arundinaceus</name>
    <dbReference type="NCBI Taxonomy" id="35708"/>
    <lineage>
        <taxon>Eukaryota</taxon>
        <taxon>Viridiplantae</taxon>
        <taxon>Streptophyta</taxon>
        <taxon>Embryophyta</taxon>
        <taxon>Tracheophyta</taxon>
        <taxon>Spermatophyta</taxon>
        <taxon>Magnoliopsida</taxon>
        <taxon>Liliopsida</taxon>
        <taxon>Poales</taxon>
        <taxon>Poaceae</taxon>
        <taxon>PACMAD clade</taxon>
        <taxon>Arundinoideae</taxon>
        <taxon>Arundineae</taxon>
        <taxon>Arundo</taxon>
    </lineage>
</organism>